<sequence>KQCGLRILNSLNPPPPFHFPLLFPLCSRFRVDFAFAKHEGADLAFHFNPRFDLNELVIDTFESGRWGKAERHKNPFRKGKPFELIFIVTEAGYQVGTPDRGSFGTAGALSFPLQNSLFVWNEPQIYCIAKLIFHYSCNANSH</sequence>
<protein>
    <recommendedName>
        <fullName evidence="2">Galectin</fullName>
    </recommendedName>
</protein>
<accession>A0A8C6Y704</accession>
<evidence type="ECO:0000313" key="4">
    <source>
        <dbReference type="Ensembl" id="ENSNNAP00000023745.1"/>
    </source>
</evidence>
<evidence type="ECO:0000259" key="3">
    <source>
        <dbReference type="PROSITE" id="PS51304"/>
    </source>
</evidence>
<dbReference type="InterPro" id="IPR044156">
    <property type="entry name" value="Galectin-like"/>
</dbReference>
<dbReference type="InterPro" id="IPR013320">
    <property type="entry name" value="ConA-like_dom_sf"/>
</dbReference>
<keyword evidence="1 2" id="KW-0430">Lectin</keyword>
<dbReference type="Proteomes" id="UP000694559">
    <property type="component" value="Unplaced"/>
</dbReference>
<dbReference type="CDD" id="cd00070">
    <property type="entry name" value="GLECT"/>
    <property type="match status" value="1"/>
</dbReference>
<dbReference type="AlphaFoldDB" id="A0A8C6Y704"/>
<dbReference type="SUPFAM" id="SSF49899">
    <property type="entry name" value="Concanavalin A-like lectins/glucanases"/>
    <property type="match status" value="1"/>
</dbReference>
<dbReference type="OrthoDB" id="6251307at2759"/>
<evidence type="ECO:0000313" key="5">
    <source>
        <dbReference type="Proteomes" id="UP000694559"/>
    </source>
</evidence>
<dbReference type="PROSITE" id="PS51304">
    <property type="entry name" value="GALECTIN"/>
    <property type="match status" value="1"/>
</dbReference>
<dbReference type="PANTHER" id="PTHR11346:SF107">
    <property type="entry name" value="GALECTIN-7"/>
    <property type="match status" value="1"/>
</dbReference>
<dbReference type="InterPro" id="IPR001079">
    <property type="entry name" value="Galectin_CRD"/>
</dbReference>
<dbReference type="Ensembl" id="ENSNNAT00000024901.1">
    <property type="protein sequence ID" value="ENSNNAP00000023745.1"/>
    <property type="gene ID" value="ENSNNAG00000015628.1"/>
</dbReference>
<proteinExistence type="predicted"/>
<dbReference type="PANTHER" id="PTHR11346">
    <property type="entry name" value="GALECTIN"/>
    <property type="match status" value="1"/>
</dbReference>
<name>A0A8C6Y704_NAJNA</name>
<feature type="domain" description="Galectin" evidence="3">
    <location>
        <begin position="1"/>
        <end position="134"/>
    </location>
</feature>
<dbReference type="GO" id="GO:0030246">
    <property type="term" value="F:carbohydrate binding"/>
    <property type="evidence" value="ECO:0007669"/>
    <property type="project" value="UniProtKB-UniRule"/>
</dbReference>
<dbReference type="Gene3D" id="2.60.120.200">
    <property type="match status" value="1"/>
</dbReference>
<organism evidence="4 5">
    <name type="scientific">Naja naja</name>
    <name type="common">Indian cobra</name>
    <dbReference type="NCBI Taxonomy" id="35670"/>
    <lineage>
        <taxon>Eukaryota</taxon>
        <taxon>Metazoa</taxon>
        <taxon>Chordata</taxon>
        <taxon>Craniata</taxon>
        <taxon>Vertebrata</taxon>
        <taxon>Euteleostomi</taxon>
        <taxon>Lepidosauria</taxon>
        <taxon>Squamata</taxon>
        <taxon>Bifurcata</taxon>
        <taxon>Unidentata</taxon>
        <taxon>Episquamata</taxon>
        <taxon>Toxicofera</taxon>
        <taxon>Serpentes</taxon>
        <taxon>Colubroidea</taxon>
        <taxon>Elapidae</taxon>
        <taxon>Elapinae</taxon>
        <taxon>Naja</taxon>
    </lineage>
</organism>
<dbReference type="SMART" id="SM00908">
    <property type="entry name" value="Gal-bind_lectin"/>
    <property type="match status" value="1"/>
</dbReference>
<dbReference type="Pfam" id="PF00337">
    <property type="entry name" value="Gal-bind_lectin"/>
    <property type="match status" value="1"/>
</dbReference>
<keyword evidence="5" id="KW-1185">Reference proteome</keyword>
<reference evidence="4" key="1">
    <citation type="submission" date="2025-08" db="UniProtKB">
        <authorList>
            <consortium name="Ensembl"/>
        </authorList>
    </citation>
    <scope>IDENTIFICATION</scope>
</reference>
<dbReference type="SMART" id="SM00276">
    <property type="entry name" value="GLECT"/>
    <property type="match status" value="1"/>
</dbReference>
<reference evidence="4" key="2">
    <citation type="submission" date="2025-09" db="UniProtKB">
        <authorList>
            <consortium name="Ensembl"/>
        </authorList>
    </citation>
    <scope>IDENTIFICATION</scope>
</reference>
<dbReference type="GeneTree" id="ENSGT01050000246816"/>
<evidence type="ECO:0000256" key="1">
    <source>
        <dbReference type="ARBA" id="ARBA00022734"/>
    </source>
</evidence>
<evidence type="ECO:0000256" key="2">
    <source>
        <dbReference type="RuleBase" id="RU102079"/>
    </source>
</evidence>